<proteinExistence type="inferred from homology"/>
<gene>
    <name evidence="8" type="primary">20200903</name>
    <name evidence="7" type="ORF">HELRODRAFT_165201</name>
</gene>
<evidence type="ECO:0000259" key="6">
    <source>
        <dbReference type="Pfam" id="PF10367"/>
    </source>
</evidence>
<keyword evidence="2" id="KW-0472">Membrane</keyword>
<dbReference type="GeneID" id="20200903"/>
<dbReference type="FunCoup" id="T1EWF3">
    <property type="interactions" value="1936"/>
</dbReference>
<dbReference type="EnsemblMetazoa" id="HelroT165201">
    <property type="protein sequence ID" value="HelroP165201"/>
    <property type="gene ID" value="HelroG165201"/>
</dbReference>
<dbReference type="InterPro" id="IPR000547">
    <property type="entry name" value="Clathrin_H-chain/VPS_repeat"/>
</dbReference>
<dbReference type="EMBL" id="AMQM01001983">
    <property type="status" value="NOT_ANNOTATED_CDS"/>
    <property type="molecule type" value="Genomic_DNA"/>
</dbReference>
<dbReference type="PROSITE" id="PS50236">
    <property type="entry name" value="CHCR"/>
    <property type="match status" value="1"/>
</dbReference>
<feature type="repeat" description="CHCR" evidence="4">
    <location>
        <begin position="261"/>
        <end position="438"/>
    </location>
</feature>
<organism evidence="8 9">
    <name type="scientific">Helobdella robusta</name>
    <name type="common">Californian leech</name>
    <dbReference type="NCBI Taxonomy" id="6412"/>
    <lineage>
        <taxon>Eukaryota</taxon>
        <taxon>Metazoa</taxon>
        <taxon>Spiralia</taxon>
        <taxon>Lophotrochozoa</taxon>
        <taxon>Annelida</taxon>
        <taxon>Clitellata</taxon>
        <taxon>Hirudinea</taxon>
        <taxon>Rhynchobdellida</taxon>
        <taxon>Glossiphoniidae</taxon>
        <taxon>Helobdella</taxon>
    </lineage>
</organism>
<dbReference type="Pfam" id="PF10366">
    <property type="entry name" value="Vps39_1"/>
    <property type="match status" value="1"/>
</dbReference>
<comment type="similarity">
    <text evidence="3">Belongs to the VAM6/VPS39 family.</text>
</comment>
<reference evidence="9" key="1">
    <citation type="submission" date="2012-12" db="EMBL/GenBank/DDBJ databases">
        <authorList>
            <person name="Hellsten U."/>
            <person name="Grimwood J."/>
            <person name="Chapman J.A."/>
            <person name="Shapiro H."/>
            <person name="Aerts A."/>
            <person name="Otillar R.P."/>
            <person name="Terry A.Y."/>
            <person name="Boore J.L."/>
            <person name="Simakov O."/>
            <person name="Marletaz F."/>
            <person name="Cho S.-J."/>
            <person name="Edsinger-Gonzales E."/>
            <person name="Havlak P."/>
            <person name="Kuo D.-H."/>
            <person name="Larsson T."/>
            <person name="Lv J."/>
            <person name="Arendt D."/>
            <person name="Savage R."/>
            <person name="Osoegawa K."/>
            <person name="de Jong P."/>
            <person name="Lindberg D.R."/>
            <person name="Seaver E.C."/>
            <person name="Weisblat D.A."/>
            <person name="Putnam N.H."/>
            <person name="Grigoriev I.V."/>
            <person name="Rokhsar D.S."/>
        </authorList>
    </citation>
    <scope>NUCLEOTIDE SEQUENCE</scope>
</reference>
<dbReference type="STRING" id="6412.T1EWF3"/>
<dbReference type="eggNOG" id="KOG2063">
    <property type="taxonomic scope" value="Eukaryota"/>
</dbReference>
<dbReference type="InterPro" id="IPR019452">
    <property type="entry name" value="VPS39/TGF_beta_rcpt-assoc_1"/>
</dbReference>
<dbReference type="KEGG" id="hro:HELRODRAFT_165201"/>
<dbReference type="AlphaFoldDB" id="T1EWF3"/>
<keyword evidence="9" id="KW-1185">Reference proteome</keyword>
<evidence type="ECO:0000256" key="2">
    <source>
        <dbReference type="ARBA" id="ARBA00023136"/>
    </source>
</evidence>
<evidence type="ECO:0000313" key="8">
    <source>
        <dbReference type="EnsemblMetazoa" id="HelroP165201"/>
    </source>
</evidence>
<evidence type="ECO:0000256" key="4">
    <source>
        <dbReference type="PROSITE-ProRule" id="PRU01006"/>
    </source>
</evidence>
<feature type="domain" description="Vacuolar sorting protein 39/Transforming growth factor beta receptor-associated" evidence="5">
    <location>
        <begin position="179"/>
        <end position="234"/>
    </location>
</feature>
<name>T1EWF3_HELRO</name>
<dbReference type="InterPro" id="IPR019453">
    <property type="entry name" value="VPS39/TGFA1_Znf"/>
</dbReference>
<dbReference type="InParanoid" id="T1EWF3"/>
<dbReference type="GO" id="GO:0016192">
    <property type="term" value="P:vesicle-mediated transport"/>
    <property type="evidence" value="ECO:0007669"/>
    <property type="project" value="InterPro"/>
</dbReference>
<reference evidence="8" key="3">
    <citation type="submission" date="2015-06" db="UniProtKB">
        <authorList>
            <consortium name="EnsemblMetazoa"/>
        </authorList>
    </citation>
    <scope>IDENTIFICATION</scope>
</reference>
<sequence>MHIRSHGRQQQQPQMIYISSYNSVWLLSPVDIVNQVKQLLSKKEFDLALTLVKMSDESPKDREERERSINKLYAFELFKQRSFKDAMDLFLELHTDPSHVAGLYPNLLPEEFRNQIRYPGDLPVLEGVDIEGGLLCLIEYLTKKRHDLIKKDVNREVATTTLVDGSVTMKPKKQLLQIIDTTLLKCYTNDALVGSLLRLKENNCHLEECERVLKAHNKHADLITLYERKGLHTKGPKNIDLIFEYSEWILKKDPQEGLKIFTEDLDEVRSLPRLPVFNFLEKINQDVLFNYVEHVVNEWSDTTMKLHNYLCTQYITKTSALYYDYINNLPPGVKPTSAGSEPGELGELRRKTIKMLNTSMYYQADLLLKQLPQNILLEERAILCGRLGKHEEVLSIYVLQLQDFAAAERYCENVYDENDESSKQVFFDLLKYYLTPPQSSPTYASTLEPAAAAVPATSSTPSAVPNVEAALHLVETYSSYLDIVKVLDLFPKGTKLFTMFNYIEKVLSAFHGQARHSLIQKNLLKAEHLLATESYMRMRKMRVEMNEDINCKVCNKRIGNSAFARYPNGVIVHCGCIKDVKSCPN</sequence>
<comment type="subcellular location">
    <subcellularLocation>
        <location evidence="1">Endomembrane system</location>
        <topology evidence="1">Peripheral membrane protein</topology>
    </subcellularLocation>
</comment>
<dbReference type="GO" id="GO:0012505">
    <property type="term" value="C:endomembrane system"/>
    <property type="evidence" value="ECO:0007669"/>
    <property type="project" value="UniProtKB-SubCell"/>
</dbReference>
<evidence type="ECO:0000313" key="9">
    <source>
        <dbReference type="Proteomes" id="UP000015101"/>
    </source>
</evidence>
<dbReference type="RefSeq" id="XP_009029305.1">
    <property type="nucleotide sequence ID" value="XM_009031057.1"/>
</dbReference>
<dbReference type="PANTHER" id="PTHR12894">
    <property type="entry name" value="CNH DOMAIN CONTAINING"/>
    <property type="match status" value="1"/>
</dbReference>
<evidence type="ECO:0000256" key="3">
    <source>
        <dbReference type="ARBA" id="ARBA00038201"/>
    </source>
</evidence>
<accession>T1EWF3</accession>
<dbReference type="HOGENOM" id="CLU_034562_0_0_1"/>
<protein>
    <recommendedName>
        <fullName evidence="10">Vacuolar sorting protein 39/Transforming growth factor beta receptor-associated domain-containing protein</fullName>
    </recommendedName>
</protein>
<evidence type="ECO:0008006" key="10">
    <source>
        <dbReference type="Google" id="ProtNLM"/>
    </source>
</evidence>
<dbReference type="OMA" id="SIHYRPY"/>
<dbReference type="PANTHER" id="PTHR12894:SF49">
    <property type="entry name" value="VAM6_VPS39-LIKE PROTEIN"/>
    <property type="match status" value="1"/>
</dbReference>
<dbReference type="EMBL" id="KB097639">
    <property type="protein sequence ID" value="ESN93044.1"/>
    <property type="molecule type" value="Genomic_DNA"/>
</dbReference>
<dbReference type="GO" id="GO:0006886">
    <property type="term" value="P:intracellular protein transport"/>
    <property type="evidence" value="ECO:0007669"/>
    <property type="project" value="UniProtKB-UniRule"/>
</dbReference>
<dbReference type="InterPro" id="IPR032914">
    <property type="entry name" value="Vam6/VPS39/TRAP1"/>
</dbReference>
<dbReference type="CTD" id="20200903"/>
<evidence type="ECO:0000259" key="5">
    <source>
        <dbReference type="Pfam" id="PF10366"/>
    </source>
</evidence>
<dbReference type="OrthoDB" id="5325112at2759"/>
<feature type="domain" description="Vacuolar sorting protein 39/Transforming growth factor beta receptor-associated zinc finger" evidence="6">
    <location>
        <begin position="542"/>
        <end position="579"/>
    </location>
</feature>
<reference evidence="7 9" key="2">
    <citation type="journal article" date="2013" name="Nature">
        <title>Insights into bilaterian evolution from three spiralian genomes.</title>
        <authorList>
            <person name="Simakov O."/>
            <person name="Marletaz F."/>
            <person name="Cho S.J."/>
            <person name="Edsinger-Gonzales E."/>
            <person name="Havlak P."/>
            <person name="Hellsten U."/>
            <person name="Kuo D.H."/>
            <person name="Larsson T."/>
            <person name="Lv J."/>
            <person name="Arendt D."/>
            <person name="Savage R."/>
            <person name="Osoegawa K."/>
            <person name="de Jong P."/>
            <person name="Grimwood J."/>
            <person name="Chapman J.A."/>
            <person name="Shapiro H."/>
            <person name="Aerts A."/>
            <person name="Otillar R.P."/>
            <person name="Terry A.Y."/>
            <person name="Boore J.L."/>
            <person name="Grigoriev I.V."/>
            <person name="Lindberg D.R."/>
            <person name="Seaver E.C."/>
            <person name="Weisblat D.A."/>
            <person name="Putnam N.H."/>
            <person name="Rokhsar D.S."/>
        </authorList>
    </citation>
    <scope>NUCLEOTIDE SEQUENCE</scope>
</reference>
<dbReference type="Proteomes" id="UP000015101">
    <property type="component" value="Unassembled WGS sequence"/>
</dbReference>
<dbReference type="Pfam" id="PF10367">
    <property type="entry name" value="zf-Vps39_C"/>
    <property type="match status" value="1"/>
</dbReference>
<evidence type="ECO:0000313" key="7">
    <source>
        <dbReference type="EMBL" id="ESN93044.1"/>
    </source>
</evidence>
<evidence type="ECO:0000256" key="1">
    <source>
        <dbReference type="ARBA" id="ARBA00004184"/>
    </source>
</evidence>